<dbReference type="InterPro" id="IPR008906">
    <property type="entry name" value="HATC_C_dom"/>
</dbReference>
<gene>
    <name evidence="2" type="ORF">DPMN_037580</name>
</gene>
<dbReference type="AlphaFoldDB" id="A0A9D4MCW5"/>
<dbReference type="Proteomes" id="UP000828390">
    <property type="component" value="Unassembled WGS sequence"/>
</dbReference>
<evidence type="ECO:0000313" key="3">
    <source>
        <dbReference type="Proteomes" id="UP000828390"/>
    </source>
</evidence>
<reference evidence="2" key="2">
    <citation type="submission" date="2020-11" db="EMBL/GenBank/DDBJ databases">
        <authorList>
            <person name="McCartney M.A."/>
            <person name="Auch B."/>
            <person name="Kono T."/>
            <person name="Mallez S."/>
            <person name="Becker A."/>
            <person name="Gohl D.M."/>
            <person name="Silverstein K.A.T."/>
            <person name="Koren S."/>
            <person name="Bechman K.B."/>
            <person name="Herman A."/>
            <person name="Abrahante J.E."/>
            <person name="Garbe J."/>
        </authorList>
    </citation>
    <scope>NUCLEOTIDE SEQUENCE</scope>
    <source>
        <strain evidence="2">Duluth1</strain>
        <tissue evidence="2">Whole animal</tissue>
    </source>
</reference>
<name>A0A9D4MCW5_DREPO</name>
<protein>
    <recommendedName>
        <fullName evidence="1">HAT C-terminal dimerisation domain-containing protein</fullName>
    </recommendedName>
</protein>
<evidence type="ECO:0000259" key="1">
    <source>
        <dbReference type="Pfam" id="PF05699"/>
    </source>
</evidence>
<organism evidence="2 3">
    <name type="scientific">Dreissena polymorpha</name>
    <name type="common">Zebra mussel</name>
    <name type="synonym">Mytilus polymorpha</name>
    <dbReference type="NCBI Taxonomy" id="45954"/>
    <lineage>
        <taxon>Eukaryota</taxon>
        <taxon>Metazoa</taxon>
        <taxon>Spiralia</taxon>
        <taxon>Lophotrochozoa</taxon>
        <taxon>Mollusca</taxon>
        <taxon>Bivalvia</taxon>
        <taxon>Autobranchia</taxon>
        <taxon>Heteroconchia</taxon>
        <taxon>Euheterodonta</taxon>
        <taxon>Imparidentia</taxon>
        <taxon>Neoheterodontei</taxon>
        <taxon>Myida</taxon>
        <taxon>Dreissenoidea</taxon>
        <taxon>Dreissenidae</taxon>
        <taxon>Dreissena</taxon>
    </lineage>
</organism>
<dbReference type="Pfam" id="PF05699">
    <property type="entry name" value="Dimer_Tnp_hAT"/>
    <property type="match status" value="1"/>
</dbReference>
<dbReference type="GO" id="GO:0046983">
    <property type="term" value="F:protein dimerization activity"/>
    <property type="evidence" value="ECO:0007669"/>
    <property type="project" value="InterPro"/>
</dbReference>
<evidence type="ECO:0000313" key="2">
    <source>
        <dbReference type="EMBL" id="KAH3874338.1"/>
    </source>
</evidence>
<sequence>MATSLKNKQCFLTIADVARKFLSVPSTSLPSERVSSKLVTKARNCTSHKLVDKVMFLTK</sequence>
<dbReference type="EMBL" id="JAIWYP010000002">
    <property type="protein sequence ID" value="KAH3874338.1"/>
    <property type="molecule type" value="Genomic_DNA"/>
</dbReference>
<proteinExistence type="predicted"/>
<feature type="domain" description="HAT C-terminal dimerisation" evidence="1">
    <location>
        <begin position="6"/>
        <end position="57"/>
    </location>
</feature>
<reference evidence="2" key="1">
    <citation type="journal article" date="2019" name="bioRxiv">
        <title>The Genome of the Zebra Mussel, Dreissena polymorpha: A Resource for Invasive Species Research.</title>
        <authorList>
            <person name="McCartney M.A."/>
            <person name="Auch B."/>
            <person name="Kono T."/>
            <person name="Mallez S."/>
            <person name="Zhang Y."/>
            <person name="Obille A."/>
            <person name="Becker A."/>
            <person name="Abrahante J.E."/>
            <person name="Garbe J."/>
            <person name="Badalamenti J.P."/>
            <person name="Herman A."/>
            <person name="Mangelson H."/>
            <person name="Liachko I."/>
            <person name="Sullivan S."/>
            <person name="Sone E.D."/>
            <person name="Koren S."/>
            <person name="Silverstein K.A.T."/>
            <person name="Beckman K.B."/>
            <person name="Gohl D.M."/>
        </authorList>
    </citation>
    <scope>NUCLEOTIDE SEQUENCE</scope>
    <source>
        <strain evidence="2">Duluth1</strain>
        <tissue evidence="2">Whole animal</tissue>
    </source>
</reference>
<accession>A0A9D4MCW5</accession>
<comment type="caution">
    <text evidence="2">The sequence shown here is derived from an EMBL/GenBank/DDBJ whole genome shotgun (WGS) entry which is preliminary data.</text>
</comment>
<keyword evidence="3" id="KW-1185">Reference proteome</keyword>